<proteinExistence type="predicted"/>
<dbReference type="Proteomes" id="UP001321473">
    <property type="component" value="Unassembled WGS sequence"/>
</dbReference>
<protein>
    <submittedName>
        <fullName evidence="1">Uncharacterized protein</fullName>
    </submittedName>
</protein>
<sequence>MTPCVYQQWRQQATTSHHARAWQSVTLTEFIHWKAAAPTHPAAVHLHCTQGGPLFHINLLDLLPARRLDYHTSQTEATAAVHFMQLRHGAPHTHERPPEGTHR</sequence>
<name>A0AAQ4DBM5_AMBAM</name>
<accession>A0AAQ4DBM5</accession>
<organism evidence="1 2">
    <name type="scientific">Amblyomma americanum</name>
    <name type="common">Lone star tick</name>
    <dbReference type="NCBI Taxonomy" id="6943"/>
    <lineage>
        <taxon>Eukaryota</taxon>
        <taxon>Metazoa</taxon>
        <taxon>Ecdysozoa</taxon>
        <taxon>Arthropoda</taxon>
        <taxon>Chelicerata</taxon>
        <taxon>Arachnida</taxon>
        <taxon>Acari</taxon>
        <taxon>Parasitiformes</taxon>
        <taxon>Ixodida</taxon>
        <taxon>Ixodoidea</taxon>
        <taxon>Ixodidae</taxon>
        <taxon>Amblyomminae</taxon>
        <taxon>Amblyomma</taxon>
    </lineage>
</organism>
<dbReference type="EMBL" id="JARKHS020032514">
    <property type="protein sequence ID" value="KAK8759865.1"/>
    <property type="molecule type" value="Genomic_DNA"/>
</dbReference>
<evidence type="ECO:0000313" key="2">
    <source>
        <dbReference type="Proteomes" id="UP001321473"/>
    </source>
</evidence>
<evidence type="ECO:0000313" key="1">
    <source>
        <dbReference type="EMBL" id="KAK8759865.1"/>
    </source>
</evidence>
<keyword evidence="2" id="KW-1185">Reference proteome</keyword>
<gene>
    <name evidence="1" type="ORF">V5799_028880</name>
</gene>
<dbReference type="AlphaFoldDB" id="A0AAQ4DBM5"/>
<comment type="caution">
    <text evidence="1">The sequence shown here is derived from an EMBL/GenBank/DDBJ whole genome shotgun (WGS) entry which is preliminary data.</text>
</comment>
<reference evidence="1 2" key="1">
    <citation type="journal article" date="2023" name="Arcadia Sci">
        <title>De novo assembly of a long-read Amblyomma americanum tick genome.</title>
        <authorList>
            <person name="Chou S."/>
            <person name="Poskanzer K.E."/>
            <person name="Rollins M."/>
            <person name="Thuy-Boun P.S."/>
        </authorList>
    </citation>
    <scope>NUCLEOTIDE SEQUENCE [LARGE SCALE GENOMIC DNA]</scope>
    <source>
        <strain evidence="1">F_SG_1</strain>
        <tissue evidence="1">Salivary glands</tissue>
    </source>
</reference>